<dbReference type="AlphaFoldDB" id="X1V7X9"/>
<proteinExistence type="predicted"/>
<reference evidence="1" key="1">
    <citation type="journal article" date="2014" name="Front. Microbiol.">
        <title>High frequency of phylogenetically diverse reductive dehalogenase-homologous genes in deep subseafloor sedimentary metagenomes.</title>
        <authorList>
            <person name="Kawai M."/>
            <person name="Futagami T."/>
            <person name="Toyoda A."/>
            <person name="Takaki Y."/>
            <person name="Nishi S."/>
            <person name="Hori S."/>
            <person name="Arai W."/>
            <person name="Tsubouchi T."/>
            <person name="Morono Y."/>
            <person name="Uchiyama I."/>
            <person name="Ito T."/>
            <person name="Fujiyama A."/>
            <person name="Inagaki F."/>
            <person name="Takami H."/>
        </authorList>
    </citation>
    <scope>NUCLEOTIDE SEQUENCE</scope>
    <source>
        <strain evidence="1">Expedition CK06-06</strain>
    </source>
</reference>
<gene>
    <name evidence="1" type="ORF">S12H4_33837</name>
</gene>
<evidence type="ECO:0000313" key="1">
    <source>
        <dbReference type="EMBL" id="GAJ01210.1"/>
    </source>
</evidence>
<dbReference type="EMBL" id="BARW01019977">
    <property type="protein sequence ID" value="GAJ01210.1"/>
    <property type="molecule type" value="Genomic_DNA"/>
</dbReference>
<organism evidence="1">
    <name type="scientific">marine sediment metagenome</name>
    <dbReference type="NCBI Taxonomy" id="412755"/>
    <lineage>
        <taxon>unclassified sequences</taxon>
        <taxon>metagenomes</taxon>
        <taxon>ecological metagenomes</taxon>
    </lineage>
</organism>
<comment type="caution">
    <text evidence="1">The sequence shown here is derived from an EMBL/GenBank/DDBJ whole genome shotgun (WGS) entry which is preliminary data.</text>
</comment>
<accession>X1V7X9</accession>
<sequence length="60" mass="7192">MLLKLGNCEVQIRYFPNFAHSYKDVFYSMTVINRIGFPESFKHVDVTEFAWHKQPLRNLD</sequence>
<name>X1V7X9_9ZZZZ</name>
<protein>
    <submittedName>
        <fullName evidence="1">Uncharacterized protein</fullName>
    </submittedName>
</protein>